<evidence type="ECO:0000256" key="4">
    <source>
        <dbReference type="ARBA" id="ARBA00022692"/>
    </source>
</evidence>
<evidence type="ECO:0000256" key="7">
    <source>
        <dbReference type="ARBA" id="ARBA00023237"/>
    </source>
</evidence>
<accession>A0A1Q5ZWG3</accession>
<evidence type="ECO:0000259" key="11">
    <source>
        <dbReference type="Pfam" id="PF00593"/>
    </source>
</evidence>
<dbReference type="NCBIfam" id="TIGR04056">
    <property type="entry name" value="OMP_RagA_SusC"/>
    <property type="match status" value="1"/>
</dbReference>
<evidence type="ECO:0000313" key="13">
    <source>
        <dbReference type="EMBL" id="OKS86086.1"/>
    </source>
</evidence>
<dbReference type="Proteomes" id="UP000186720">
    <property type="component" value="Unassembled WGS sequence"/>
</dbReference>
<dbReference type="NCBIfam" id="TIGR04057">
    <property type="entry name" value="SusC_RagA_signa"/>
    <property type="match status" value="1"/>
</dbReference>
<dbReference type="InterPro" id="IPR000531">
    <property type="entry name" value="Beta-barrel_TonB"/>
</dbReference>
<dbReference type="Gene3D" id="2.40.170.20">
    <property type="entry name" value="TonB-dependent receptor, beta-barrel domain"/>
    <property type="match status" value="1"/>
</dbReference>
<evidence type="ECO:0000313" key="14">
    <source>
        <dbReference type="Proteomes" id="UP000186720"/>
    </source>
</evidence>
<dbReference type="GO" id="GO:0009279">
    <property type="term" value="C:cell outer membrane"/>
    <property type="evidence" value="ECO:0007669"/>
    <property type="project" value="UniProtKB-SubCell"/>
</dbReference>
<keyword evidence="7 8" id="KW-0998">Cell outer membrane</keyword>
<dbReference type="SUPFAM" id="SSF49464">
    <property type="entry name" value="Carboxypeptidase regulatory domain-like"/>
    <property type="match status" value="1"/>
</dbReference>
<organism evidence="13 14">
    <name type="scientific">Mucilaginibacter polytrichastri</name>
    <dbReference type="NCBI Taxonomy" id="1302689"/>
    <lineage>
        <taxon>Bacteria</taxon>
        <taxon>Pseudomonadati</taxon>
        <taxon>Bacteroidota</taxon>
        <taxon>Sphingobacteriia</taxon>
        <taxon>Sphingobacteriales</taxon>
        <taxon>Sphingobacteriaceae</taxon>
        <taxon>Mucilaginibacter</taxon>
    </lineage>
</organism>
<dbReference type="InterPro" id="IPR023997">
    <property type="entry name" value="TonB-dep_OMP_SusC/RagA_CS"/>
</dbReference>
<dbReference type="Pfam" id="PF07715">
    <property type="entry name" value="Plug"/>
    <property type="match status" value="1"/>
</dbReference>
<dbReference type="Pfam" id="PF13715">
    <property type="entry name" value="CarbopepD_reg_2"/>
    <property type="match status" value="1"/>
</dbReference>
<dbReference type="Gene3D" id="2.60.40.1120">
    <property type="entry name" value="Carboxypeptidase-like, regulatory domain"/>
    <property type="match status" value="1"/>
</dbReference>
<sequence>MAKGPFHFLISNIVMKHFYKRSVHLLLCLLMVQIAYAQTDNKPTIHSKLAGIVLDATTRQPLPGAVITIKGTTHAVSADVDGKFSFVTGQTFPYTLVVSFVGYLKQEVTANGSPVEILLKENISQLNDVIVTGYSTQERKYITGSIASVSGKDLENNPSASFNQLLQGKATGVQVLSNSGVPGGGVTFRVRGNNSINASVDPLYIIDGVFVSNLDPVQTGLGNQAASNPLADLNPNDIENIQILKDANATAIYGSLGANGVIIVTTKRGKRNSQGHINLNTYQGWSSAIKKFKVTDGPQTALLANEAKINTAKDNGVDPSTITGLIANPAGQPTYDRTDDLFRTARTQDYDASAQGGTESSDYYIALGYLNQESIVKPSDYTRYTARLNYDNYVTTKLKIGTSINITRSQRHLSGSDNNPQGVINSALFPRSYLPVFNTDGSYARYGSFDNHLALINNLNNYASAWRTISNLFGEYTFLPGLKLRSSWSVDYNDEYENDYANTLISAGIATNGSAASYETKNTVYTNEQVLTYIKSFGTGNKHSINALIGNTINTVIGQGTTATGVGFAGNSLTAISAAATTTGSSYSNTAKLLSFFGKGSYTYDNKYTIDGSIRADGSSKFGKNKQWGYFPSGGLAWRAGQEDFIKKLNFFDDLKFRGSIGLSGNQNGIGPYAALGLWSSSGVNYLAQPGTAPSQLANPDLTWETTRQIDFGTEFAILKNRLNVSIDYYNKYTYNLLLNVPVPYRSGFASYLQNYGAVRNKGIEIDLRSTNIDAKDFKWTTDFNISFNKNKIEKLASDIAQGASGRNISILRQGYAVNSFQLYKQLSVDPQTGNAIYQDVNGDGKITSTDRQIVGNALPKFTGGFTNNLSYKRFDLNFFFYFQQGNKIMNMNDFFMVHGGTQANIGFVPRQLDRWTTPGQITDIPRMTTYSGNPTQNDGAANNYGGNVANLSSRYLQDGSFIRLKTLSLGYNLPVNAVNKIGLSKARIYLQATNLLTFTHYDGLDPEISSQSNNQNTAGYDWATVPQPRTIQVGANVTF</sequence>
<comment type="similarity">
    <text evidence="8 9">Belongs to the TonB-dependent receptor family.</text>
</comment>
<dbReference type="InterPro" id="IPR008969">
    <property type="entry name" value="CarboxyPept-like_regulatory"/>
</dbReference>
<keyword evidence="4 8" id="KW-0812">Transmembrane</keyword>
<dbReference type="STRING" id="1302689.RG47T_1534"/>
<comment type="caution">
    <text evidence="13">The sequence shown here is derived from an EMBL/GenBank/DDBJ whole genome shotgun (WGS) entry which is preliminary data.</text>
</comment>
<evidence type="ECO:0000256" key="9">
    <source>
        <dbReference type="RuleBase" id="RU003357"/>
    </source>
</evidence>
<evidence type="ECO:0000256" key="6">
    <source>
        <dbReference type="ARBA" id="ARBA00023136"/>
    </source>
</evidence>
<feature type="domain" description="TonB-dependent receptor plug" evidence="12">
    <location>
        <begin position="142"/>
        <end position="261"/>
    </location>
</feature>
<gene>
    <name evidence="13" type="ORF">RG47T_1534</name>
</gene>
<dbReference type="InterPro" id="IPR012910">
    <property type="entry name" value="Plug_dom"/>
</dbReference>
<evidence type="ECO:0000259" key="12">
    <source>
        <dbReference type="Pfam" id="PF07715"/>
    </source>
</evidence>
<evidence type="ECO:0000256" key="3">
    <source>
        <dbReference type="ARBA" id="ARBA00022452"/>
    </source>
</evidence>
<dbReference type="EMBL" id="MPPL01000001">
    <property type="protein sequence ID" value="OKS86086.1"/>
    <property type="molecule type" value="Genomic_DNA"/>
</dbReference>
<reference evidence="13 14" key="1">
    <citation type="submission" date="2016-11" db="EMBL/GenBank/DDBJ databases">
        <title>Whole Genome Sequencing of Mucilaginibacter polytrichastri RG4-7(T) isolated from the moss sample.</title>
        <authorList>
            <person name="Li Y."/>
        </authorList>
    </citation>
    <scope>NUCLEOTIDE SEQUENCE [LARGE SCALE GENOMIC DNA]</scope>
    <source>
        <strain evidence="13 14">RG4-7</strain>
    </source>
</reference>
<dbReference type="InterPro" id="IPR036942">
    <property type="entry name" value="Beta-barrel_TonB_sf"/>
</dbReference>
<keyword evidence="6 8" id="KW-0472">Membrane</keyword>
<protein>
    <recommendedName>
        <fullName evidence="15">TonB-dependent receptor plug domain-containing protein</fullName>
    </recommendedName>
</protein>
<feature type="chain" id="PRO_5010351892" description="TonB-dependent receptor plug domain-containing protein" evidence="10">
    <location>
        <begin position="38"/>
        <end position="1040"/>
    </location>
</feature>
<dbReference type="InterPro" id="IPR037066">
    <property type="entry name" value="Plug_dom_sf"/>
</dbReference>
<keyword evidence="3 8" id="KW-1134">Transmembrane beta strand</keyword>
<proteinExistence type="inferred from homology"/>
<feature type="signal peptide" evidence="10">
    <location>
        <begin position="1"/>
        <end position="37"/>
    </location>
</feature>
<evidence type="ECO:0000256" key="1">
    <source>
        <dbReference type="ARBA" id="ARBA00004571"/>
    </source>
</evidence>
<keyword evidence="10" id="KW-0732">Signal</keyword>
<comment type="subcellular location">
    <subcellularLocation>
        <location evidence="1 8">Cell outer membrane</location>
        <topology evidence="1 8">Multi-pass membrane protein</topology>
    </subcellularLocation>
</comment>
<dbReference type="InterPro" id="IPR023996">
    <property type="entry name" value="TonB-dep_OMP_SusC/RagA"/>
</dbReference>
<keyword evidence="2 8" id="KW-0813">Transport</keyword>
<evidence type="ECO:0008006" key="15">
    <source>
        <dbReference type="Google" id="ProtNLM"/>
    </source>
</evidence>
<dbReference type="SUPFAM" id="SSF56935">
    <property type="entry name" value="Porins"/>
    <property type="match status" value="1"/>
</dbReference>
<dbReference type="Pfam" id="PF00593">
    <property type="entry name" value="TonB_dep_Rec_b-barrel"/>
    <property type="match status" value="1"/>
</dbReference>
<dbReference type="InterPro" id="IPR039426">
    <property type="entry name" value="TonB-dep_rcpt-like"/>
</dbReference>
<dbReference type="Gene3D" id="2.170.130.10">
    <property type="entry name" value="TonB-dependent receptor, plug domain"/>
    <property type="match status" value="1"/>
</dbReference>
<dbReference type="AlphaFoldDB" id="A0A1Q5ZWG3"/>
<evidence type="ECO:0000256" key="10">
    <source>
        <dbReference type="SAM" id="SignalP"/>
    </source>
</evidence>
<dbReference type="PROSITE" id="PS52016">
    <property type="entry name" value="TONB_DEPENDENT_REC_3"/>
    <property type="match status" value="1"/>
</dbReference>
<evidence type="ECO:0000256" key="5">
    <source>
        <dbReference type="ARBA" id="ARBA00023077"/>
    </source>
</evidence>
<feature type="domain" description="TonB-dependent receptor-like beta-barrel" evidence="11">
    <location>
        <begin position="430"/>
        <end position="996"/>
    </location>
</feature>
<keyword evidence="14" id="KW-1185">Reference proteome</keyword>
<evidence type="ECO:0000256" key="2">
    <source>
        <dbReference type="ARBA" id="ARBA00022448"/>
    </source>
</evidence>
<name>A0A1Q5ZWG3_9SPHI</name>
<keyword evidence="5 9" id="KW-0798">TonB box</keyword>
<evidence type="ECO:0000256" key="8">
    <source>
        <dbReference type="PROSITE-ProRule" id="PRU01360"/>
    </source>
</evidence>